<evidence type="ECO:0000256" key="1">
    <source>
        <dbReference type="ARBA" id="ARBA00022801"/>
    </source>
</evidence>
<comment type="catalytic activity">
    <reaction evidence="5">
        <text>queuosine 5'-phosphate + H2O = queuine + D-ribose 5-phosphate</text>
        <dbReference type="Rhea" id="RHEA:75387"/>
        <dbReference type="ChEBI" id="CHEBI:15377"/>
        <dbReference type="ChEBI" id="CHEBI:17433"/>
        <dbReference type="ChEBI" id="CHEBI:78346"/>
        <dbReference type="ChEBI" id="CHEBI:194371"/>
    </reaction>
    <physiologicalReaction direction="left-to-right" evidence="5">
        <dbReference type="Rhea" id="RHEA:75388"/>
    </physiologicalReaction>
</comment>
<evidence type="ECO:0000313" key="6">
    <source>
        <dbReference type="EMBL" id="HDL90539.1"/>
    </source>
</evidence>
<comment type="similarity">
    <text evidence="2">Belongs to the QNG1 protein family.</text>
</comment>
<dbReference type="Proteomes" id="UP000886355">
    <property type="component" value="Unassembled WGS sequence"/>
</dbReference>
<dbReference type="EMBL" id="DQZW01000307">
    <property type="protein sequence ID" value="HDL90539.1"/>
    <property type="molecule type" value="Genomic_DNA"/>
</dbReference>
<comment type="caution">
    <text evidence="6">The sequence shown here is derived from an EMBL/GenBank/DDBJ whole genome shotgun (WGS) entry which is preliminary data.</text>
</comment>
<evidence type="ECO:0000256" key="2">
    <source>
        <dbReference type="ARBA" id="ARBA00035119"/>
    </source>
</evidence>
<proteinExistence type="inferred from homology"/>
<evidence type="ECO:0000256" key="3">
    <source>
        <dbReference type="ARBA" id="ARBA00035306"/>
    </source>
</evidence>
<reference evidence="6" key="1">
    <citation type="journal article" date="2020" name="mSystems">
        <title>Genome- and Community-Level Interaction Insights into Carbon Utilization and Element Cycling Functions of Hydrothermarchaeota in Hydrothermal Sediment.</title>
        <authorList>
            <person name="Zhou Z."/>
            <person name="Liu Y."/>
            <person name="Xu W."/>
            <person name="Pan J."/>
            <person name="Luo Z.H."/>
            <person name="Li M."/>
        </authorList>
    </citation>
    <scope>NUCLEOTIDE SEQUENCE [LARGE SCALE GENOMIC DNA]</scope>
    <source>
        <strain evidence="6">HyVt-19</strain>
    </source>
</reference>
<keyword evidence="1" id="KW-0378">Hydrolase</keyword>
<protein>
    <recommendedName>
        <fullName evidence="3">Queuosine 5'-phosphate N-glycosylase/hydrolase</fullName>
    </recommendedName>
    <alternativeName>
        <fullName evidence="4">Queuosine-nucleotide N-glycosylase/hydrolase</fullName>
    </alternativeName>
</protein>
<dbReference type="PANTHER" id="PTHR21314">
    <property type="entry name" value="QUEUOSINE 5'-PHOSPHATE N-GLYCOSYLASE_HYDROLASE-RELATED"/>
    <property type="match status" value="1"/>
</dbReference>
<evidence type="ECO:0000256" key="5">
    <source>
        <dbReference type="ARBA" id="ARBA00048204"/>
    </source>
</evidence>
<dbReference type="GO" id="GO:0006400">
    <property type="term" value="P:tRNA modification"/>
    <property type="evidence" value="ECO:0007669"/>
    <property type="project" value="TreeGrafter"/>
</dbReference>
<evidence type="ECO:0000256" key="4">
    <source>
        <dbReference type="ARBA" id="ARBA00035393"/>
    </source>
</evidence>
<accession>A0A7C1AV75</accession>
<dbReference type="AlphaFoldDB" id="A0A7C1AV75"/>
<dbReference type="InterPro" id="IPR019438">
    <property type="entry name" value="Q_salvage"/>
</dbReference>
<gene>
    <name evidence="6" type="ORF">ENG14_06520</name>
</gene>
<dbReference type="Pfam" id="PF10343">
    <property type="entry name" value="Q_salvage"/>
    <property type="match status" value="1"/>
</dbReference>
<name>A0A7C1AV75_9BACT</name>
<organism evidence="6">
    <name type="scientific">Thermodesulforhabdus norvegica</name>
    <dbReference type="NCBI Taxonomy" id="39841"/>
    <lineage>
        <taxon>Bacteria</taxon>
        <taxon>Pseudomonadati</taxon>
        <taxon>Thermodesulfobacteriota</taxon>
        <taxon>Syntrophobacteria</taxon>
        <taxon>Syntrophobacterales</taxon>
        <taxon>Thermodesulforhabdaceae</taxon>
        <taxon>Thermodesulforhabdus</taxon>
    </lineage>
</organism>
<dbReference type="PANTHER" id="PTHR21314:SF0">
    <property type="entry name" value="QUEUOSINE 5'-PHOSPHATE N-GLYCOSYLASE_HYDROLASE"/>
    <property type="match status" value="1"/>
</dbReference>
<sequence>MQEVLETTQWVVKHARDVKISPENITGFVDKYFNLFADARFGGWDKDIHFFDGMEETVRWIFVLEVLNHCFWPDPGQPRWEVPYRGRKYSGYVGLAISLKRAMEENVPITNALFLARMNYEILSTILRGAGEIPMLTERISNLREAGQVLLEKFDGDAVNLVKAADHSAVRLVHIVVKNFSSFRDQAQYAVPEGELTVFFWKRAQIFASDLWKAFSGNEWGQFYDVKNLTAFADYKVPQVLRHLEVIRYSENLAELVDNRVILQAGSRQEVEIRAATIQAVELIKLELARRNLHLSSAEIDGVLWTLGQQEEFRQKPYHLCRTIFY</sequence>
<dbReference type="GO" id="GO:0016787">
    <property type="term" value="F:hydrolase activity"/>
    <property type="evidence" value="ECO:0007669"/>
    <property type="project" value="UniProtKB-KW"/>
</dbReference>